<feature type="compositionally biased region" description="Basic and acidic residues" evidence="1">
    <location>
        <begin position="65"/>
        <end position="83"/>
    </location>
</feature>
<evidence type="ECO:0000256" key="1">
    <source>
        <dbReference type="SAM" id="MobiDB-lite"/>
    </source>
</evidence>
<feature type="compositionally biased region" description="Polar residues" evidence="1">
    <location>
        <begin position="17"/>
        <end position="34"/>
    </location>
</feature>
<dbReference type="AlphaFoldDB" id="A0A1L9TB68"/>
<evidence type="ECO:0000313" key="3">
    <source>
        <dbReference type="Proteomes" id="UP000184356"/>
    </source>
</evidence>
<dbReference type="RefSeq" id="XP_040700486.1">
    <property type="nucleotide sequence ID" value="XM_040842538.1"/>
</dbReference>
<dbReference type="OrthoDB" id="3359339at2759"/>
<feature type="compositionally biased region" description="Basic and acidic residues" evidence="1">
    <location>
        <begin position="1"/>
        <end position="16"/>
    </location>
</feature>
<gene>
    <name evidence="2" type="ORF">ASPSYDRAFT_156233</name>
</gene>
<sequence length="103" mass="11360">MVNDAEARRMATRAEQDLNTYQAKQGLGPQSDSAAESGVNEMAERKFPQEADVRYGGRDTGPTGSDRKPIPEDEGGMRDDRGRLAQAQQFEGRGGPEDKFDRE</sequence>
<keyword evidence="3" id="KW-1185">Reference proteome</keyword>
<feature type="region of interest" description="Disordered" evidence="1">
    <location>
        <begin position="1"/>
        <end position="103"/>
    </location>
</feature>
<feature type="compositionally biased region" description="Basic and acidic residues" evidence="1">
    <location>
        <begin position="94"/>
        <end position="103"/>
    </location>
</feature>
<reference evidence="3" key="1">
    <citation type="journal article" date="2017" name="Genome Biol.">
        <title>Comparative genomics reveals high biological diversity and specific adaptations in the industrially and medically important fungal genus Aspergillus.</title>
        <authorList>
            <person name="de Vries R.P."/>
            <person name="Riley R."/>
            <person name="Wiebenga A."/>
            <person name="Aguilar-Osorio G."/>
            <person name="Amillis S."/>
            <person name="Uchima C.A."/>
            <person name="Anderluh G."/>
            <person name="Asadollahi M."/>
            <person name="Askin M."/>
            <person name="Barry K."/>
            <person name="Battaglia E."/>
            <person name="Bayram O."/>
            <person name="Benocci T."/>
            <person name="Braus-Stromeyer S.A."/>
            <person name="Caldana C."/>
            <person name="Canovas D."/>
            <person name="Cerqueira G.C."/>
            <person name="Chen F."/>
            <person name="Chen W."/>
            <person name="Choi C."/>
            <person name="Clum A."/>
            <person name="Dos Santos R.A."/>
            <person name="Damasio A.R."/>
            <person name="Diallinas G."/>
            <person name="Emri T."/>
            <person name="Fekete E."/>
            <person name="Flipphi M."/>
            <person name="Freyberg S."/>
            <person name="Gallo A."/>
            <person name="Gournas C."/>
            <person name="Habgood R."/>
            <person name="Hainaut M."/>
            <person name="Harispe M.L."/>
            <person name="Henrissat B."/>
            <person name="Hilden K.S."/>
            <person name="Hope R."/>
            <person name="Hossain A."/>
            <person name="Karabika E."/>
            <person name="Karaffa L."/>
            <person name="Karanyi Z."/>
            <person name="Krasevec N."/>
            <person name="Kuo A."/>
            <person name="Kusch H."/>
            <person name="LaButti K."/>
            <person name="Lagendijk E.L."/>
            <person name="Lapidus A."/>
            <person name="Levasseur A."/>
            <person name="Lindquist E."/>
            <person name="Lipzen A."/>
            <person name="Logrieco A.F."/>
            <person name="MacCabe A."/>
            <person name="Maekelae M.R."/>
            <person name="Malavazi I."/>
            <person name="Melin P."/>
            <person name="Meyer V."/>
            <person name="Mielnichuk N."/>
            <person name="Miskei M."/>
            <person name="Molnar A.P."/>
            <person name="Mule G."/>
            <person name="Ngan C.Y."/>
            <person name="Orejas M."/>
            <person name="Orosz E."/>
            <person name="Ouedraogo J.P."/>
            <person name="Overkamp K.M."/>
            <person name="Park H.-S."/>
            <person name="Perrone G."/>
            <person name="Piumi F."/>
            <person name="Punt P.J."/>
            <person name="Ram A.F."/>
            <person name="Ramon A."/>
            <person name="Rauscher S."/>
            <person name="Record E."/>
            <person name="Riano-Pachon D.M."/>
            <person name="Robert V."/>
            <person name="Roehrig J."/>
            <person name="Ruller R."/>
            <person name="Salamov A."/>
            <person name="Salih N.S."/>
            <person name="Samson R.A."/>
            <person name="Sandor E."/>
            <person name="Sanguinetti M."/>
            <person name="Schuetze T."/>
            <person name="Sepcic K."/>
            <person name="Shelest E."/>
            <person name="Sherlock G."/>
            <person name="Sophianopoulou V."/>
            <person name="Squina F.M."/>
            <person name="Sun H."/>
            <person name="Susca A."/>
            <person name="Todd R.B."/>
            <person name="Tsang A."/>
            <person name="Unkles S.E."/>
            <person name="van de Wiele N."/>
            <person name="van Rossen-Uffink D."/>
            <person name="Oliveira J.V."/>
            <person name="Vesth T.C."/>
            <person name="Visser J."/>
            <person name="Yu J.-H."/>
            <person name="Zhou M."/>
            <person name="Andersen M.R."/>
            <person name="Archer D.B."/>
            <person name="Baker S.E."/>
            <person name="Benoit I."/>
            <person name="Brakhage A.A."/>
            <person name="Braus G.H."/>
            <person name="Fischer R."/>
            <person name="Frisvad J.C."/>
            <person name="Goldman G.H."/>
            <person name="Houbraken J."/>
            <person name="Oakley B."/>
            <person name="Pocsi I."/>
            <person name="Scazzocchio C."/>
            <person name="Seiboth B."/>
            <person name="vanKuyk P.A."/>
            <person name="Wortman J."/>
            <person name="Dyer P.S."/>
            <person name="Grigoriev I.V."/>
        </authorList>
    </citation>
    <scope>NUCLEOTIDE SEQUENCE [LARGE SCALE GENOMIC DNA]</scope>
    <source>
        <strain evidence="3">CBS 593.65</strain>
    </source>
</reference>
<organism evidence="2 3">
    <name type="scientific">Aspergillus sydowii CBS 593.65</name>
    <dbReference type="NCBI Taxonomy" id="1036612"/>
    <lineage>
        <taxon>Eukaryota</taxon>
        <taxon>Fungi</taxon>
        <taxon>Dikarya</taxon>
        <taxon>Ascomycota</taxon>
        <taxon>Pezizomycotina</taxon>
        <taxon>Eurotiomycetes</taxon>
        <taxon>Eurotiomycetidae</taxon>
        <taxon>Eurotiales</taxon>
        <taxon>Aspergillaceae</taxon>
        <taxon>Aspergillus</taxon>
        <taxon>Aspergillus subgen. Nidulantes</taxon>
    </lineage>
</organism>
<name>A0A1L9TB68_9EURO</name>
<feature type="compositionally biased region" description="Basic and acidic residues" evidence="1">
    <location>
        <begin position="42"/>
        <end position="57"/>
    </location>
</feature>
<dbReference type="STRING" id="1036612.A0A1L9TB68"/>
<dbReference type="Proteomes" id="UP000184356">
    <property type="component" value="Unassembled WGS sequence"/>
</dbReference>
<dbReference type="VEuPathDB" id="FungiDB:ASPSYDRAFT_156233"/>
<accession>A0A1L9TB68</accession>
<proteinExistence type="predicted"/>
<dbReference type="EMBL" id="KV878590">
    <property type="protein sequence ID" value="OJJ56680.1"/>
    <property type="molecule type" value="Genomic_DNA"/>
</dbReference>
<dbReference type="GeneID" id="63758611"/>
<protein>
    <submittedName>
        <fullName evidence="2">Uncharacterized protein</fullName>
    </submittedName>
</protein>
<evidence type="ECO:0000313" key="2">
    <source>
        <dbReference type="EMBL" id="OJJ56680.1"/>
    </source>
</evidence>